<feature type="compositionally biased region" description="Low complexity" evidence="1">
    <location>
        <begin position="561"/>
        <end position="577"/>
    </location>
</feature>
<evidence type="ECO:0000256" key="1">
    <source>
        <dbReference type="SAM" id="MobiDB-lite"/>
    </source>
</evidence>
<proteinExistence type="predicted"/>
<gene>
    <name evidence="3" type="ORF">HZS55_01275</name>
</gene>
<dbReference type="InterPro" id="IPR055710">
    <property type="entry name" value="DUF7286"/>
</dbReference>
<keyword evidence="2" id="KW-1133">Transmembrane helix</keyword>
<evidence type="ECO:0000313" key="4">
    <source>
        <dbReference type="Proteomes" id="UP000509667"/>
    </source>
</evidence>
<name>A0A7D5P7Z6_9EURY</name>
<dbReference type="GeneID" id="56076452"/>
<keyword evidence="4" id="KW-1185">Reference proteome</keyword>
<feature type="region of interest" description="Disordered" evidence="1">
    <location>
        <begin position="1364"/>
        <end position="1389"/>
    </location>
</feature>
<protein>
    <submittedName>
        <fullName evidence="3">Uncharacterized protein</fullName>
    </submittedName>
</protein>
<feature type="compositionally biased region" description="Acidic residues" evidence="1">
    <location>
        <begin position="434"/>
        <end position="459"/>
    </location>
</feature>
<reference evidence="3 4" key="1">
    <citation type="submission" date="2020-07" db="EMBL/GenBank/DDBJ databases">
        <title>Halosimplex pelagicum sp. nov. and Halosimplex rubrum sp. nov., isolated from salted brown alga Laminaria, and emended description of the genus Halosimplex.</title>
        <authorList>
            <person name="Cui H."/>
        </authorList>
    </citation>
    <scope>NUCLEOTIDE SEQUENCE [LARGE SCALE GENOMIC DNA]</scope>
    <source>
        <strain evidence="3 4">R27</strain>
    </source>
</reference>
<feature type="region of interest" description="Disordered" evidence="1">
    <location>
        <begin position="323"/>
        <end position="356"/>
    </location>
</feature>
<feature type="region of interest" description="Disordered" evidence="1">
    <location>
        <begin position="484"/>
        <end position="506"/>
    </location>
</feature>
<dbReference type="Pfam" id="PF23957">
    <property type="entry name" value="DUF7286"/>
    <property type="match status" value="2"/>
</dbReference>
<evidence type="ECO:0000256" key="2">
    <source>
        <dbReference type="SAM" id="Phobius"/>
    </source>
</evidence>
<dbReference type="RefSeq" id="WP_179909963.1">
    <property type="nucleotide sequence ID" value="NZ_CP058910.1"/>
</dbReference>
<sequence>MSPRRPQTLSIATSNRARIPFAVVGVLLLITSATVVGVIQSRDGADTETDIALAVDQSRASAQSVVREAVSDAASAAAQKPVTVPADTPAGRALAAGASDPDPDAVYRRYLKLRAYLETQAQLDSSRQRLSDGSVTRTSLPPVSYTESSIQSAIGRVDLEAGMDDRSDDLSNGTITATIDGLTTEVVEEGEIRASETESITVSVASTSLLLQHKTQKYQDRLAKGFFDSGTSGFGKQFAARLYPLMYAKAYYERMAPPGKADAFDKMVMKKDIEVLANSANFAVQGEVFGTRDPGYTRVMGSAYACMALRNVEKLYDAGAFSRSGPGASSSSDDYTEGAGGSSLDDQGSTSDWKSRYGLGSTPTGLNAKDFCAAASMLTGGASGTPPSSVQEVVNQFIGQQAQRAFNKKSTVEIDKFAEPALDEVLAQSVDYDPEYSDDTEQEDPNGTDEAPEIDEDLPSDFSGRNTFERLIDRIYSYSVSTSTGGAAKVSGEMPEASAPPGSGWSVFDDGNVKVDRTADVTVDHTEVWDESTARTRDLHEFRVEVTNVLKETDEYRRQEPCSSGSGSSTATPTGPCYEYEDRTDYERVTWEVDVTVGGTYSDDPDINVSHNGTDGAYTGSSPNFEEAIAESIRGGLNVDPGDPDGNFGDAISTGSIESAGDLESAVSDQISGITTLNSDTFLSASERSDLETALEDEVVGLHDHVVGDESAPPRPVSDLQVSPTEMATGSDVFGPLRERTNTSHHVYYDTSGSYDSAREKAIAEARMEYVDAVHRWVDRVESARSESSSDVNDEISSEVDGVTDVMNEGLAFASNQIDGSGPLYSPGTMSDTDLLGDIRYTVDASPTYLTTGPVSRATVPAVRPSYATVTEAGDTQHVPMAVRKHNTFGYPGVPIVPWPTYWYLSVDHWSVQVNGEYGRFEVTADNSAPASPKTTTYVRQAMPVDLEIAGQKRRVGQVDPINFSGSTAVVIPVPGGTVYPKPRYGVGDDWRIKGGPNSKPWQNMCSATWSHVGPGFNPGAINPDECSNINDGGGPIEASLADYVPGSSAVSDVPLEWDDDDGEFEFDAPGPDNCEEDDLTEKLEEDSDSELDSATSGMEWYDGLSDSLQERLWRGQFCQLPTDRYKGRYAEFINGDEPGDAGDDDVATTWRDTIVLTRYDHENIENALDYLLRDENGNGMSLAEEHDIQRFMTARYTNDVEFASHGGVDSHREPGIVTEFTTDIDEDQFVRIFDNESGYGPSGSWLARQPEVRSYDRTALIDTFALWDGDVVGDGNDAWGNYSCIAKAYVPEGVDMRVSYSGGFHPNNYPKLDDEALASAEYGGELSGGEIQYEIVGSPGQVPDDHWRPLGSIEELTKKSEFDGRWGAVGDPGDPLPVSSGHDCNVSP</sequence>
<dbReference type="OrthoDB" id="124691at2157"/>
<accession>A0A7D5P7Z6</accession>
<organism evidence="3 4">
    <name type="scientific">Halosimplex rubrum</name>
    <dbReference type="NCBI Taxonomy" id="869889"/>
    <lineage>
        <taxon>Archaea</taxon>
        <taxon>Methanobacteriati</taxon>
        <taxon>Methanobacteriota</taxon>
        <taxon>Stenosarchaea group</taxon>
        <taxon>Halobacteria</taxon>
        <taxon>Halobacteriales</taxon>
        <taxon>Haloarculaceae</taxon>
        <taxon>Halosimplex</taxon>
    </lineage>
</organism>
<feature type="compositionally biased region" description="Low complexity" evidence="1">
    <location>
        <begin position="323"/>
        <end position="332"/>
    </location>
</feature>
<evidence type="ECO:0000313" key="3">
    <source>
        <dbReference type="EMBL" id="QLH76019.1"/>
    </source>
</evidence>
<keyword evidence="2" id="KW-0812">Transmembrane</keyword>
<keyword evidence="2" id="KW-0472">Membrane</keyword>
<dbReference type="Proteomes" id="UP000509667">
    <property type="component" value="Chromosome"/>
</dbReference>
<dbReference type="EMBL" id="CP058910">
    <property type="protein sequence ID" value="QLH76019.1"/>
    <property type="molecule type" value="Genomic_DNA"/>
</dbReference>
<dbReference type="KEGG" id="hrr:HZS55_01275"/>
<feature type="transmembrane region" description="Helical" evidence="2">
    <location>
        <begin position="21"/>
        <end position="39"/>
    </location>
</feature>
<feature type="region of interest" description="Disordered" evidence="1">
    <location>
        <begin position="556"/>
        <end position="579"/>
    </location>
</feature>
<feature type="region of interest" description="Disordered" evidence="1">
    <location>
        <begin position="434"/>
        <end position="463"/>
    </location>
</feature>